<dbReference type="GO" id="GO:0005524">
    <property type="term" value="F:ATP binding"/>
    <property type="evidence" value="ECO:0007669"/>
    <property type="project" value="InterPro"/>
</dbReference>
<evidence type="ECO:0000259" key="5">
    <source>
        <dbReference type="PROSITE" id="PS50860"/>
    </source>
</evidence>
<dbReference type="Pfam" id="PF07973">
    <property type="entry name" value="tRNA_SAD"/>
    <property type="match status" value="1"/>
</dbReference>
<organism evidence="6 7">
    <name type="scientific">Kosmotoga pacifica</name>
    <dbReference type="NCBI Taxonomy" id="1330330"/>
    <lineage>
        <taxon>Bacteria</taxon>
        <taxon>Thermotogati</taxon>
        <taxon>Thermotogota</taxon>
        <taxon>Thermotogae</taxon>
        <taxon>Kosmotogales</taxon>
        <taxon>Kosmotogaceae</taxon>
        <taxon>Kosmotoga</taxon>
    </lineage>
</organism>
<evidence type="ECO:0000256" key="2">
    <source>
        <dbReference type="ARBA" id="ARBA00004496"/>
    </source>
</evidence>
<dbReference type="STRING" id="1330330.IX53_03335"/>
<sequence length="377" mass="43181">MNDDGKYRLIIEPLAPEKLYVDGEGGQLGDRGTAEGNQILAVDREKGEFCLVLKTMEGIEEGKVINIDIDKERRFEIAQQHTAQHLLSAILERELDVKTVGFQMGENFSTIDITLDLFTEYQKTLIENTVNTEIKAMHVVNIDFYSPEEFKKLNLRMRDELKDKIFSQDKIRVVSIGEIDKNPCGGLHVKNTLEIGLFKIVKTEKVKGNLTRLYFVAGVRAIRLFQTEHEIIEKLIKELTCGIEEIPERVKTLLNNFKALKSISRKYTERLAKIIAKNLLSLRRTVLFYEDELEIVNAIPGLIEKESYVFVGKAGRNRLILAARGFDLKVLYTHLKKRFEIQGGCGPTKGQIVYKGNPGEIVEEVERWVERERSHET</sequence>
<dbReference type="InterPro" id="IPR018165">
    <property type="entry name" value="Ala-tRNA-synth_IIc_core"/>
</dbReference>
<evidence type="ECO:0000313" key="6">
    <source>
        <dbReference type="EMBL" id="AKI98227.1"/>
    </source>
</evidence>
<name>A0A0G2Z9J1_9BACT</name>
<dbReference type="SMART" id="SM00863">
    <property type="entry name" value="tRNA_SAD"/>
    <property type="match status" value="1"/>
</dbReference>
<dbReference type="GO" id="GO:0004813">
    <property type="term" value="F:alanine-tRNA ligase activity"/>
    <property type="evidence" value="ECO:0007669"/>
    <property type="project" value="InterPro"/>
</dbReference>
<dbReference type="GO" id="GO:0002161">
    <property type="term" value="F:aminoacyl-tRNA deacylase activity"/>
    <property type="evidence" value="ECO:0007669"/>
    <property type="project" value="UniProtKB-ARBA"/>
</dbReference>
<evidence type="ECO:0000256" key="3">
    <source>
        <dbReference type="ARBA" id="ARBA00022723"/>
    </source>
</evidence>
<dbReference type="PANTHER" id="PTHR43462:SF1">
    <property type="entry name" value="ALANYL-TRNA EDITING PROTEIN AARSD1"/>
    <property type="match status" value="1"/>
</dbReference>
<dbReference type="KEGG" id="kpf:IX53_03335"/>
<dbReference type="AlphaFoldDB" id="A0A0G2Z9J1"/>
<gene>
    <name evidence="6" type="ORF">IX53_03335</name>
</gene>
<evidence type="ECO:0000256" key="1">
    <source>
        <dbReference type="ARBA" id="ARBA00001947"/>
    </source>
</evidence>
<keyword evidence="4" id="KW-0862">Zinc</keyword>
<dbReference type="GO" id="GO:0046872">
    <property type="term" value="F:metal ion binding"/>
    <property type="evidence" value="ECO:0007669"/>
    <property type="project" value="UniProtKB-KW"/>
</dbReference>
<dbReference type="Gene3D" id="3.30.980.10">
    <property type="entry name" value="Threonyl-trna Synthetase, Chain A, domain 2"/>
    <property type="match status" value="1"/>
</dbReference>
<dbReference type="InterPro" id="IPR018163">
    <property type="entry name" value="Thr/Ala-tRNA-synth_IIc_edit"/>
</dbReference>
<accession>A0A0G2Z9J1</accession>
<keyword evidence="7" id="KW-1185">Reference proteome</keyword>
<evidence type="ECO:0000313" key="7">
    <source>
        <dbReference type="Proteomes" id="UP000035159"/>
    </source>
</evidence>
<evidence type="ECO:0000256" key="4">
    <source>
        <dbReference type="ARBA" id="ARBA00022833"/>
    </source>
</evidence>
<protein>
    <recommendedName>
        <fullName evidence="5">Alanyl-transfer RNA synthetases family profile domain-containing protein</fullName>
    </recommendedName>
</protein>
<proteinExistence type="predicted"/>
<dbReference type="Proteomes" id="UP000035159">
    <property type="component" value="Chromosome"/>
</dbReference>
<dbReference type="PROSITE" id="PS50860">
    <property type="entry name" value="AA_TRNA_LIGASE_II_ALA"/>
    <property type="match status" value="1"/>
</dbReference>
<reference evidence="6 7" key="1">
    <citation type="submission" date="2015-04" db="EMBL/GenBank/DDBJ databases">
        <title>Complete Genome Sequence of Kosmotoga pacifica SLHLJ1.</title>
        <authorList>
            <person name="Jiang L.J."/>
            <person name="Shao Z.Z."/>
            <person name="Jebbar M."/>
        </authorList>
    </citation>
    <scope>NUCLEOTIDE SEQUENCE [LARGE SCALE GENOMIC DNA]</scope>
    <source>
        <strain evidence="6 7">SLHLJ1</strain>
    </source>
</reference>
<dbReference type="GO" id="GO:0003676">
    <property type="term" value="F:nucleic acid binding"/>
    <property type="evidence" value="ECO:0007669"/>
    <property type="project" value="InterPro"/>
</dbReference>
<dbReference type="GO" id="GO:0006419">
    <property type="term" value="P:alanyl-tRNA aminoacylation"/>
    <property type="evidence" value="ECO:0007669"/>
    <property type="project" value="InterPro"/>
</dbReference>
<dbReference type="PATRIC" id="fig|1330330.3.peg.666"/>
<comment type="cofactor">
    <cofactor evidence="1">
        <name>Zn(2+)</name>
        <dbReference type="ChEBI" id="CHEBI:29105"/>
    </cofactor>
</comment>
<comment type="subcellular location">
    <subcellularLocation>
        <location evidence="2">Cytoplasm</location>
    </subcellularLocation>
</comment>
<dbReference type="PANTHER" id="PTHR43462">
    <property type="entry name" value="ALANYL-TRNA EDITING PROTEIN"/>
    <property type="match status" value="1"/>
</dbReference>
<dbReference type="InterPro" id="IPR051335">
    <property type="entry name" value="Alanyl-tRNA_Editing_Enzymes"/>
</dbReference>
<dbReference type="GO" id="GO:0005737">
    <property type="term" value="C:cytoplasm"/>
    <property type="evidence" value="ECO:0007669"/>
    <property type="project" value="UniProtKB-SubCell"/>
</dbReference>
<dbReference type="EMBL" id="CP011232">
    <property type="protein sequence ID" value="AKI98227.1"/>
    <property type="molecule type" value="Genomic_DNA"/>
</dbReference>
<dbReference type="InterPro" id="IPR012947">
    <property type="entry name" value="tRNA_SAD"/>
</dbReference>
<keyword evidence="3" id="KW-0479">Metal-binding</keyword>
<feature type="domain" description="Alanyl-transfer RNA synthetases family profile" evidence="5">
    <location>
        <begin position="25"/>
        <end position="227"/>
    </location>
</feature>
<dbReference type="SUPFAM" id="SSF55186">
    <property type="entry name" value="ThrRS/AlaRS common domain"/>
    <property type="match status" value="1"/>
</dbReference>